<dbReference type="EMBL" id="JARRAG010000001">
    <property type="protein sequence ID" value="MDG3003798.1"/>
    <property type="molecule type" value="Genomic_DNA"/>
</dbReference>
<proteinExistence type="predicted"/>
<organism evidence="2 3">
    <name type="scientific">Paludisphaera mucosa</name>
    <dbReference type="NCBI Taxonomy" id="3030827"/>
    <lineage>
        <taxon>Bacteria</taxon>
        <taxon>Pseudomonadati</taxon>
        <taxon>Planctomycetota</taxon>
        <taxon>Planctomycetia</taxon>
        <taxon>Isosphaerales</taxon>
        <taxon>Isosphaeraceae</taxon>
        <taxon>Paludisphaera</taxon>
    </lineage>
</organism>
<gene>
    <name evidence="2" type="ORF">PZE19_08450</name>
</gene>
<evidence type="ECO:0000259" key="1">
    <source>
        <dbReference type="Pfam" id="PF07596"/>
    </source>
</evidence>
<protein>
    <submittedName>
        <fullName evidence="2">DUF1559 domain-containing protein</fullName>
    </submittedName>
</protein>
<reference evidence="2 3" key="1">
    <citation type="submission" date="2023-03" db="EMBL/GenBank/DDBJ databases">
        <title>Paludisphaera mucosa sp. nov. a novel planctomycete from northern fen.</title>
        <authorList>
            <person name="Ivanova A."/>
        </authorList>
    </citation>
    <scope>NUCLEOTIDE SEQUENCE [LARGE SCALE GENOMIC DNA]</scope>
    <source>
        <strain evidence="2 3">Pla2</strain>
    </source>
</reference>
<evidence type="ECO:0000313" key="2">
    <source>
        <dbReference type="EMBL" id="MDG3003798.1"/>
    </source>
</evidence>
<dbReference type="InterPro" id="IPR011453">
    <property type="entry name" value="DUF1559"/>
</dbReference>
<comment type="caution">
    <text evidence="2">The sequence shown here is derived from an EMBL/GenBank/DDBJ whole genome shotgun (WGS) entry which is preliminary data.</text>
</comment>
<dbReference type="PANTHER" id="PTHR30093">
    <property type="entry name" value="GENERAL SECRETION PATHWAY PROTEIN G"/>
    <property type="match status" value="1"/>
</dbReference>
<dbReference type="Pfam" id="PF07963">
    <property type="entry name" value="N_methyl"/>
    <property type="match status" value="1"/>
</dbReference>
<dbReference type="PANTHER" id="PTHR30093:SF2">
    <property type="entry name" value="TYPE II SECRETION SYSTEM PROTEIN H"/>
    <property type="match status" value="1"/>
</dbReference>
<dbReference type="InterPro" id="IPR027558">
    <property type="entry name" value="Pre_pil_HX9DG_C"/>
</dbReference>
<name>A0ABT6F892_9BACT</name>
<feature type="domain" description="DUF1559" evidence="1">
    <location>
        <begin position="31"/>
        <end position="328"/>
    </location>
</feature>
<dbReference type="NCBIfam" id="TIGR02532">
    <property type="entry name" value="IV_pilin_GFxxxE"/>
    <property type="match status" value="1"/>
</dbReference>
<accession>A0ABT6F892</accession>
<dbReference type="Pfam" id="PF07596">
    <property type="entry name" value="SBP_bac_10"/>
    <property type="match status" value="1"/>
</dbReference>
<dbReference type="InterPro" id="IPR012902">
    <property type="entry name" value="N_methyl_site"/>
</dbReference>
<dbReference type="InterPro" id="IPR045584">
    <property type="entry name" value="Pilin-like"/>
</dbReference>
<sequence length="350" mass="36471">MRNRRAFTLIELLVVIAIIAVLIALLLPAVQAAREAARRAQCTNNLKQLGLAMHNYHSSLNVFPVGFLYPRTGQVYPGVPALHYRWSVLAQLSPYLEQSTVYNALNMEWPIAAGPASVLGTPPWTPFGANTTVMAAKVSVFLCPSDPAAPPTTLPGGVLSGPSNYQFCTGDGSPGTANPGDAGLTVAANGAFLLGPPQSASSVVDGSSGTVAASEQLIGSAGGGASTRTGPTPPADVRRAAAIGSTPLSDAGCASPTGWRLDKGYGWWDGDYRTSLYNHYLTPNAMAYDCWQSSPPHNPAIKAARSNHPGGVAALFCDGHVQFVKDSVSLPTWRSIATRNGGEVVSSDAL</sequence>
<evidence type="ECO:0000313" key="3">
    <source>
        <dbReference type="Proteomes" id="UP001216907"/>
    </source>
</evidence>
<dbReference type="RefSeq" id="WP_277860146.1">
    <property type="nucleotide sequence ID" value="NZ_JARRAG010000001.1"/>
</dbReference>
<dbReference type="Gene3D" id="3.30.700.10">
    <property type="entry name" value="Glycoprotein, Type 4 Pilin"/>
    <property type="match status" value="1"/>
</dbReference>
<keyword evidence="3" id="KW-1185">Reference proteome</keyword>
<dbReference type="NCBIfam" id="TIGR04294">
    <property type="entry name" value="pre_pil_HX9DG"/>
    <property type="match status" value="1"/>
</dbReference>
<dbReference type="Proteomes" id="UP001216907">
    <property type="component" value="Unassembled WGS sequence"/>
</dbReference>
<dbReference type="SUPFAM" id="SSF54523">
    <property type="entry name" value="Pili subunits"/>
    <property type="match status" value="1"/>
</dbReference>